<dbReference type="HAMAP" id="MF_00524">
    <property type="entry name" value="Glucokinase"/>
    <property type="match status" value="1"/>
</dbReference>
<dbReference type="Pfam" id="PF02685">
    <property type="entry name" value="Glucokinase"/>
    <property type="match status" value="1"/>
</dbReference>
<dbReference type="EMBL" id="QYUP01000014">
    <property type="protein sequence ID" value="RJG27186.1"/>
    <property type="molecule type" value="Genomic_DNA"/>
</dbReference>
<dbReference type="RefSeq" id="WP_119809185.1">
    <property type="nucleotide sequence ID" value="NZ_QYUP01000014.1"/>
</dbReference>
<organism evidence="9 10">
    <name type="scientific">Massilia cavernae</name>
    <dbReference type="NCBI Taxonomy" id="2320864"/>
    <lineage>
        <taxon>Bacteria</taxon>
        <taxon>Pseudomonadati</taxon>
        <taxon>Pseudomonadota</taxon>
        <taxon>Betaproteobacteria</taxon>
        <taxon>Burkholderiales</taxon>
        <taxon>Oxalobacteraceae</taxon>
        <taxon>Telluria group</taxon>
        <taxon>Massilia</taxon>
    </lineage>
</organism>
<dbReference type="PANTHER" id="PTHR47690">
    <property type="entry name" value="GLUCOKINASE"/>
    <property type="match status" value="1"/>
</dbReference>
<dbReference type="InterPro" id="IPR050201">
    <property type="entry name" value="Bacterial_glucokinase"/>
</dbReference>
<accession>A0A418Y835</accession>
<feature type="binding site" evidence="7">
    <location>
        <begin position="28"/>
        <end position="33"/>
    </location>
    <ligand>
        <name>ATP</name>
        <dbReference type="ChEBI" id="CHEBI:30616"/>
    </ligand>
</feature>
<reference evidence="9 10" key="1">
    <citation type="submission" date="2018-09" db="EMBL/GenBank/DDBJ databases">
        <authorList>
            <person name="Zhu H."/>
        </authorList>
    </citation>
    <scope>NUCLEOTIDE SEQUENCE [LARGE SCALE GENOMIC DNA]</scope>
    <source>
        <strain evidence="9 10">K1S02-61</strain>
    </source>
</reference>
<keyword evidence="10" id="KW-1185">Reference proteome</keyword>
<protein>
    <recommendedName>
        <fullName evidence="7">Glucokinase</fullName>
        <ecNumber evidence="7">2.7.1.2</ecNumber>
    </recommendedName>
    <alternativeName>
        <fullName evidence="7">Glucose kinase</fullName>
    </alternativeName>
</protein>
<dbReference type="GO" id="GO:0005829">
    <property type="term" value="C:cytosol"/>
    <property type="evidence" value="ECO:0007669"/>
    <property type="project" value="TreeGrafter"/>
</dbReference>
<dbReference type="Gene3D" id="3.30.420.40">
    <property type="match status" value="1"/>
</dbReference>
<comment type="similarity">
    <text evidence="7 8">Belongs to the bacterial glucokinase family.</text>
</comment>
<evidence type="ECO:0000256" key="1">
    <source>
        <dbReference type="ARBA" id="ARBA00022490"/>
    </source>
</evidence>
<dbReference type="OrthoDB" id="257751at2"/>
<dbReference type="NCBIfam" id="NF001416">
    <property type="entry name" value="PRK00292.1-3"/>
    <property type="match status" value="1"/>
</dbReference>
<sequence length="361" mass="38284">MPSLSYSETLPHRVAASQAPRDCPRLLADIGGTNARFALESAAGVVEAATTLPCAMYGSIADAMRAFLAGPQAQAVWSAPIRHAAIAIANPVDGDQVRMTNHHWAFSIEAVRREMAFDTFVVVNDFTALAMALPYLAPSQKLQVGGGEARPDGVLGLVGAGTGLGISGLVPAGREWTPLASEGGHVTLSPADEREIAILRFAWREFGHVSAERMLSGNGLELIYRALAELRAAPSQALNAAEITQRAMQGACELAVETVDCFCAMMGTVAGNLALTLGATGGVYIGGGIVPRLGTYFANSGFRERFEQKGRFSSYLARIPVYVITDPYPAFIGTSKILADRLHALEHVRTLVFGSSRIPLD</sequence>
<keyword evidence="4 7" id="KW-0418">Kinase</keyword>
<dbReference type="PANTHER" id="PTHR47690:SF1">
    <property type="entry name" value="GLUCOKINASE"/>
    <property type="match status" value="1"/>
</dbReference>
<dbReference type="Proteomes" id="UP000284006">
    <property type="component" value="Unassembled WGS sequence"/>
</dbReference>
<comment type="catalytic activity">
    <reaction evidence="7">
        <text>D-glucose + ATP = D-glucose 6-phosphate + ADP + H(+)</text>
        <dbReference type="Rhea" id="RHEA:17825"/>
        <dbReference type="ChEBI" id="CHEBI:4167"/>
        <dbReference type="ChEBI" id="CHEBI:15378"/>
        <dbReference type="ChEBI" id="CHEBI:30616"/>
        <dbReference type="ChEBI" id="CHEBI:61548"/>
        <dbReference type="ChEBI" id="CHEBI:456216"/>
        <dbReference type="EC" id="2.7.1.2"/>
    </reaction>
</comment>
<comment type="caution">
    <text evidence="9">The sequence shown here is derived from an EMBL/GenBank/DDBJ whole genome shotgun (WGS) entry which is preliminary data.</text>
</comment>
<dbReference type="NCBIfam" id="TIGR00749">
    <property type="entry name" value="glk"/>
    <property type="match status" value="1"/>
</dbReference>
<dbReference type="FunFam" id="3.40.367.20:FF:000002">
    <property type="entry name" value="Glucokinase"/>
    <property type="match status" value="1"/>
</dbReference>
<keyword evidence="6 7" id="KW-0324">Glycolysis</keyword>
<evidence type="ECO:0000256" key="5">
    <source>
        <dbReference type="ARBA" id="ARBA00022840"/>
    </source>
</evidence>
<keyword evidence="1 7" id="KW-0963">Cytoplasm</keyword>
<name>A0A418Y835_9BURK</name>
<evidence type="ECO:0000256" key="6">
    <source>
        <dbReference type="ARBA" id="ARBA00023152"/>
    </source>
</evidence>
<evidence type="ECO:0000313" key="10">
    <source>
        <dbReference type="Proteomes" id="UP000284006"/>
    </source>
</evidence>
<dbReference type="EC" id="2.7.1.2" evidence="7"/>
<evidence type="ECO:0000256" key="3">
    <source>
        <dbReference type="ARBA" id="ARBA00022741"/>
    </source>
</evidence>
<dbReference type="GO" id="GO:0006096">
    <property type="term" value="P:glycolytic process"/>
    <property type="evidence" value="ECO:0007669"/>
    <property type="project" value="UniProtKB-UniRule"/>
</dbReference>
<keyword evidence="2 7" id="KW-0808">Transferase</keyword>
<evidence type="ECO:0000256" key="4">
    <source>
        <dbReference type="ARBA" id="ARBA00022777"/>
    </source>
</evidence>
<dbReference type="Gene3D" id="3.40.367.20">
    <property type="match status" value="1"/>
</dbReference>
<keyword evidence="3 7" id="KW-0547">Nucleotide-binding</keyword>
<dbReference type="InterPro" id="IPR003836">
    <property type="entry name" value="Glucokinase"/>
</dbReference>
<proteinExistence type="inferred from homology"/>
<dbReference type="AlphaFoldDB" id="A0A418Y835"/>
<gene>
    <name evidence="7" type="primary">glk</name>
    <name evidence="9" type="ORF">D3872_01620</name>
</gene>
<dbReference type="CDD" id="cd24008">
    <property type="entry name" value="ASKHA_NBD_GLK"/>
    <property type="match status" value="1"/>
</dbReference>
<dbReference type="GO" id="GO:0005524">
    <property type="term" value="F:ATP binding"/>
    <property type="evidence" value="ECO:0007669"/>
    <property type="project" value="UniProtKB-UniRule"/>
</dbReference>
<evidence type="ECO:0000256" key="2">
    <source>
        <dbReference type="ARBA" id="ARBA00022679"/>
    </source>
</evidence>
<dbReference type="SUPFAM" id="SSF53067">
    <property type="entry name" value="Actin-like ATPase domain"/>
    <property type="match status" value="1"/>
</dbReference>
<evidence type="ECO:0000313" key="9">
    <source>
        <dbReference type="EMBL" id="RJG27186.1"/>
    </source>
</evidence>
<evidence type="ECO:0000256" key="7">
    <source>
        <dbReference type="HAMAP-Rule" id="MF_00524"/>
    </source>
</evidence>
<keyword evidence="5 7" id="KW-0067">ATP-binding</keyword>
<evidence type="ECO:0000256" key="8">
    <source>
        <dbReference type="RuleBase" id="RU004046"/>
    </source>
</evidence>
<dbReference type="GO" id="GO:0004340">
    <property type="term" value="F:glucokinase activity"/>
    <property type="evidence" value="ECO:0007669"/>
    <property type="project" value="UniProtKB-UniRule"/>
</dbReference>
<comment type="subcellular location">
    <subcellularLocation>
        <location evidence="7">Cytoplasm</location>
    </subcellularLocation>
</comment>
<dbReference type="GO" id="GO:0005536">
    <property type="term" value="F:D-glucose binding"/>
    <property type="evidence" value="ECO:0007669"/>
    <property type="project" value="InterPro"/>
</dbReference>
<dbReference type="InterPro" id="IPR043129">
    <property type="entry name" value="ATPase_NBD"/>
</dbReference>